<accession>A0A1W4X4J7</accession>
<organism evidence="2 3">
    <name type="scientific">Agrilus planipennis</name>
    <name type="common">Emerald ash borer</name>
    <name type="synonym">Agrilus marcopoli</name>
    <dbReference type="NCBI Taxonomy" id="224129"/>
    <lineage>
        <taxon>Eukaryota</taxon>
        <taxon>Metazoa</taxon>
        <taxon>Ecdysozoa</taxon>
        <taxon>Arthropoda</taxon>
        <taxon>Hexapoda</taxon>
        <taxon>Insecta</taxon>
        <taxon>Pterygota</taxon>
        <taxon>Neoptera</taxon>
        <taxon>Endopterygota</taxon>
        <taxon>Coleoptera</taxon>
        <taxon>Polyphaga</taxon>
        <taxon>Elateriformia</taxon>
        <taxon>Buprestoidea</taxon>
        <taxon>Buprestidae</taxon>
        <taxon>Agrilinae</taxon>
        <taxon>Agrilus</taxon>
    </lineage>
</organism>
<dbReference type="RefSeq" id="XP_018331036.1">
    <property type="nucleotide sequence ID" value="XM_018475534.1"/>
</dbReference>
<dbReference type="Pfam" id="PF02995">
    <property type="entry name" value="DUF229"/>
    <property type="match status" value="1"/>
</dbReference>
<keyword evidence="1" id="KW-1133">Transmembrane helix</keyword>
<dbReference type="SUPFAM" id="SSF53649">
    <property type="entry name" value="Alkaline phosphatase-like"/>
    <property type="match status" value="1"/>
</dbReference>
<dbReference type="GeneID" id="108740981"/>
<dbReference type="KEGG" id="apln:108740981"/>
<keyword evidence="2" id="KW-1185">Reference proteome</keyword>
<dbReference type="PANTHER" id="PTHR10974:SF4">
    <property type="entry name" value="PROTEIN CBG09258"/>
    <property type="match status" value="1"/>
</dbReference>
<evidence type="ECO:0000256" key="1">
    <source>
        <dbReference type="SAM" id="Phobius"/>
    </source>
</evidence>
<dbReference type="PANTHER" id="PTHR10974">
    <property type="entry name" value="FI08016P-RELATED"/>
    <property type="match status" value="1"/>
</dbReference>
<name>A0A1W4X4J7_AGRPL</name>
<protein>
    <submittedName>
        <fullName evidence="3">Uncharacterized protein LOC108740981</fullName>
    </submittedName>
</protein>
<proteinExistence type="predicted"/>
<dbReference type="GO" id="GO:0005615">
    <property type="term" value="C:extracellular space"/>
    <property type="evidence" value="ECO:0007669"/>
    <property type="project" value="TreeGrafter"/>
</dbReference>
<dbReference type="AlphaFoldDB" id="A0A1W4X4J7"/>
<evidence type="ECO:0000313" key="3">
    <source>
        <dbReference type="RefSeq" id="XP_018331036.1"/>
    </source>
</evidence>
<sequence>MRLWFGKFLWKIYLLKTLFVILLAVTTILFISPLPTKIFKKEKYIHSTFEEENLLTANVGCVISNASVDDIYSSLNVIQTTKVATCPPALLTSGVSSLFLKEKSTVDTLNFNCCYFAGHKEQENINCTGINLSKPMVVNDEFITVKCFSNGKQKVFEDYFTFVPLETHTSLTVERNVPNILIILLKDISTNEFQKHMPSTYKFFKDRPSNAIEFLAFQPSKETVQKLLFYFNNKQHRDDQFVTLHSIWRDFQKWGYKVAVADNMNDETPFGTESASPNYNPKQFWSKRISTGLNPGTLCIGSKQPDDILLEYILKFTTTMKEHNAPYFGFFREMYVSTYKDNLLLSADKKFRSLFDNLYESGALKNTFLFFLSEVDFKKEYRPKNPFFWLLVPDGFTKSERNSFINMQINSRALITVHDITVTLKDLLKLYTDFKPAFQDNFSLLTPITNLRSCDLSHIPVDTCVCFPIKYQISNQLLLEVNQYVINYLNYELKRYPESSKKCPPFVTFEVLYGFSHEAPASKILNGKRYITIVFNTNFNVPYWAIVKQIGTDNTKIFSIVDSVKLYEPKRGEIATSCLTINTQLDDYCHC</sequence>
<evidence type="ECO:0000313" key="2">
    <source>
        <dbReference type="Proteomes" id="UP000192223"/>
    </source>
</evidence>
<feature type="transmembrane region" description="Helical" evidence="1">
    <location>
        <begin position="12"/>
        <end position="31"/>
    </location>
</feature>
<keyword evidence="1" id="KW-0812">Transmembrane</keyword>
<dbReference type="OrthoDB" id="413313at2759"/>
<dbReference type="STRING" id="224129.A0A1W4X4J7"/>
<dbReference type="InParanoid" id="A0A1W4X4J7"/>
<keyword evidence="1" id="KW-0472">Membrane</keyword>
<dbReference type="Proteomes" id="UP000192223">
    <property type="component" value="Unplaced"/>
</dbReference>
<dbReference type="InterPro" id="IPR004245">
    <property type="entry name" value="DUF229"/>
</dbReference>
<gene>
    <name evidence="3" type="primary">LOC108740981</name>
</gene>
<reference evidence="3" key="1">
    <citation type="submission" date="2025-08" db="UniProtKB">
        <authorList>
            <consortium name="RefSeq"/>
        </authorList>
    </citation>
    <scope>IDENTIFICATION</scope>
    <source>
        <tissue evidence="3">Entire body</tissue>
    </source>
</reference>
<dbReference type="InterPro" id="IPR017850">
    <property type="entry name" value="Alkaline_phosphatase_core_sf"/>
</dbReference>